<dbReference type="PATRIC" id="fig|1150625.3.peg.2944"/>
<dbReference type="EMBL" id="LDYG01000047">
    <property type="protein sequence ID" value="KUP04751.1"/>
    <property type="molecule type" value="Genomic_DNA"/>
</dbReference>
<gene>
    <name evidence="1" type="ORF">Q75_14060</name>
</gene>
<comment type="caution">
    <text evidence="1">The sequence shown here is derived from an EMBL/GenBank/DDBJ whole genome shotgun (WGS) entry which is preliminary data.</text>
</comment>
<sequence>MLGLLIKEVEMKELEYLLKREMDEILLDLTDSRIDSTVKRAMKERYTILFSLFKRVAPKNEIMSYMLQTPYNQNKREKVKNSIDVDIES</sequence>
<evidence type="ECO:0000313" key="2">
    <source>
        <dbReference type="Proteomes" id="UP000074108"/>
    </source>
</evidence>
<protein>
    <submittedName>
        <fullName evidence="1">Uncharacterized protein</fullName>
    </submittedName>
</protein>
<name>A0A147K582_9BACI</name>
<dbReference type="STRING" id="1150625.Q75_14060"/>
<accession>A0A147K582</accession>
<dbReference type="OrthoDB" id="2971867at2"/>
<keyword evidence="2" id="KW-1185">Reference proteome</keyword>
<dbReference type="Proteomes" id="UP000074108">
    <property type="component" value="Unassembled WGS sequence"/>
</dbReference>
<reference evidence="1 2" key="1">
    <citation type="journal article" date="2016" name="Front. Microbiol.">
        <title>Microevolution Analysis of Bacillus coahuilensis Unveils Differences in Phosphorus Acquisition Strategies and Their Regulation.</title>
        <authorList>
            <person name="Gomez-Lunar Z."/>
            <person name="Hernandez-Gonzalez I."/>
            <person name="Rodriguez-Torres M.D."/>
            <person name="Souza V."/>
            <person name="Olmedo-Alvarez G."/>
        </authorList>
    </citation>
    <scope>NUCLEOTIDE SEQUENCE [LARGE SCALE GENOMIC DNA]</scope>
    <source>
        <strain evidence="2">p1.1.43</strain>
    </source>
</reference>
<organism evidence="1 2">
    <name type="scientific">Bacillus coahuilensis p1.1.43</name>
    <dbReference type="NCBI Taxonomy" id="1150625"/>
    <lineage>
        <taxon>Bacteria</taxon>
        <taxon>Bacillati</taxon>
        <taxon>Bacillota</taxon>
        <taxon>Bacilli</taxon>
        <taxon>Bacillales</taxon>
        <taxon>Bacillaceae</taxon>
        <taxon>Bacillus</taxon>
    </lineage>
</organism>
<dbReference type="RefSeq" id="WP_059351728.1">
    <property type="nucleotide sequence ID" value="NZ_LDYG01000047.1"/>
</dbReference>
<dbReference type="AlphaFoldDB" id="A0A147K582"/>
<proteinExistence type="predicted"/>
<evidence type="ECO:0000313" key="1">
    <source>
        <dbReference type="EMBL" id="KUP04751.1"/>
    </source>
</evidence>